<dbReference type="InterPro" id="IPR037041">
    <property type="entry name" value="Trigger_fac_C_sf"/>
</dbReference>
<dbReference type="GO" id="GO:0051083">
    <property type="term" value="P:'de novo' cotranslational protein folding"/>
    <property type="evidence" value="ECO:0007669"/>
    <property type="project" value="TreeGrafter"/>
</dbReference>
<dbReference type="GO" id="GO:0043335">
    <property type="term" value="P:protein unfolding"/>
    <property type="evidence" value="ECO:0007669"/>
    <property type="project" value="TreeGrafter"/>
</dbReference>
<keyword evidence="5 11" id="KW-0132">Cell division</keyword>
<feature type="domain" description="Trigger factor ribosome-binding bacterial" evidence="14">
    <location>
        <begin position="1"/>
        <end position="142"/>
    </location>
</feature>
<dbReference type="Pfam" id="PF00254">
    <property type="entry name" value="FKBP_C"/>
    <property type="match status" value="1"/>
</dbReference>
<dbReference type="Gene3D" id="1.10.3120.10">
    <property type="entry name" value="Trigger factor, C-terminal domain"/>
    <property type="match status" value="1"/>
</dbReference>
<dbReference type="GO" id="GO:0005737">
    <property type="term" value="C:cytoplasm"/>
    <property type="evidence" value="ECO:0007669"/>
    <property type="project" value="UniProtKB-SubCell"/>
</dbReference>
<evidence type="ECO:0000256" key="8">
    <source>
        <dbReference type="ARBA" id="ARBA00023235"/>
    </source>
</evidence>
<sequence>MKVTSEKLPKSLLALEIELDQAQVEKGLDRAARRLSQKYNIPGFRKGKAPRFIVENYFGRPALIEEASEDLVNKAFKEALDQEKIEPVGRANLETVQFDEPPFSFRVTVPVDPSLTLPDYRAIRVDHEAKSVTDEMLTEAMDSRRERHVVLREPEEPRAAKQGDQLTVQLESFLDGEPLEEREEGTDVPETNVVLEEGRLIPGLYEGLLGIEPDETREIVAHMPEDHANERVRDKDVTFKVTMKRLQERILPEWDELPVLEESESTLDELREKTRGELAETLRSNQEREAIDAYLKQLVEQTEYDIPDALIEQEADQLLHQRGHELERYGITLEQMLQYRGQTHDDAVEELKPEAEERLKTTLALREIVKAEGLTAGEDEVDAEVDRMIETYDEAERDRARELLSTQLRASVASTVIDKKLRERLFAIATGTAPAAPAESAPAAEPAAEPADVVADE</sequence>
<dbReference type="GO" id="GO:0051301">
    <property type="term" value="P:cell division"/>
    <property type="evidence" value="ECO:0007669"/>
    <property type="project" value="UniProtKB-KW"/>
</dbReference>
<dbReference type="EC" id="5.2.1.8" evidence="3 11"/>
<protein>
    <recommendedName>
        <fullName evidence="4 11">Trigger factor</fullName>
        <shortName evidence="11">TF</shortName>
        <ecNumber evidence="3 11">5.2.1.8</ecNumber>
    </recommendedName>
    <alternativeName>
        <fullName evidence="10 11">PPIase</fullName>
    </alternativeName>
</protein>
<evidence type="ECO:0000256" key="12">
    <source>
        <dbReference type="SAM" id="MobiDB-lite"/>
    </source>
</evidence>
<dbReference type="InterPro" id="IPR027304">
    <property type="entry name" value="Trigger_fact/SurA_dom_sf"/>
</dbReference>
<accession>A0A0P9D4L0</accession>
<dbReference type="Gene3D" id="3.10.50.40">
    <property type="match status" value="1"/>
</dbReference>
<evidence type="ECO:0000256" key="4">
    <source>
        <dbReference type="ARBA" id="ARBA00016902"/>
    </source>
</evidence>
<dbReference type="GO" id="GO:0003755">
    <property type="term" value="F:peptidyl-prolyl cis-trans isomerase activity"/>
    <property type="evidence" value="ECO:0007669"/>
    <property type="project" value="UniProtKB-UniRule"/>
</dbReference>
<dbReference type="SUPFAM" id="SSF54534">
    <property type="entry name" value="FKBP-like"/>
    <property type="match status" value="1"/>
</dbReference>
<comment type="similarity">
    <text evidence="2 11">Belongs to the FKBP-type PPIase family. Tig subfamily.</text>
</comment>
<feature type="region of interest" description="Disordered" evidence="12">
    <location>
        <begin position="433"/>
        <end position="457"/>
    </location>
</feature>
<dbReference type="HAMAP" id="MF_00303">
    <property type="entry name" value="Trigger_factor_Tig"/>
    <property type="match status" value="1"/>
</dbReference>
<dbReference type="InterPro" id="IPR001179">
    <property type="entry name" value="PPIase_FKBP_dom"/>
</dbReference>
<keyword evidence="7 11" id="KW-0143">Chaperone</keyword>
<dbReference type="PANTHER" id="PTHR30560">
    <property type="entry name" value="TRIGGER FACTOR CHAPERONE AND PEPTIDYL-PROLYL CIS/TRANS ISOMERASE"/>
    <property type="match status" value="1"/>
</dbReference>
<comment type="domain">
    <text evidence="11">Consists of 3 domains; the N-terminus binds the ribosome, the middle domain has PPIase activity, while the C-terminus has intrinsic chaperone activity on its own.</text>
</comment>
<feature type="domain" description="Trigger factor C-terminal" evidence="15">
    <location>
        <begin position="266"/>
        <end position="423"/>
    </location>
</feature>
<evidence type="ECO:0000259" key="14">
    <source>
        <dbReference type="Pfam" id="PF05697"/>
    </source>
</evidence>
<reference evidence="16 17" key="1">
    <citation type="submission" date="2015-09" db="EMBL/GenBank/DDBJ databases">
        <title>Draft genome sequence of Kouleothrix aurantiaca JCM 19913.</title>
        <authorList>
            <person name="Hemp J."/>
        </authorList>
    </citation>
    <scope>NUCLEOTIDE SEQUENCE [LARGE SCALE GENOMIC DNA]</scope>
    <source>
        <strain evidence="16 17">COM-B</strain>
    </source>
</reference>
<evidence type="ECO:0000256" key="9">
    <source>
        <dbReference type="ARBA" id="ARBA00023306"/>
    </source>
</evidence>
<keyword evidence="17" id="KW-1185">Reference proteome</keyword>
<keyword evidence="8 11" id="KW-0413">Isomerase</keyword>
<evidence type="ECO:0000256" key="11">
    <source>
        <dbReference type="HAMAP-Rule" id="MF_00303"/>
    </source>
</evidence>
<keyword evidence="9 11" id="KW-0131">Cell cycle</keyword>
<feature type="domain" description="PPIase FKBP-type" evidence="13">
    <location>
        <begin position="157"/>
        <end position="243"/>
    </location>
</feature>
<evidence type="ECO:0000256" key="6">
    <source>
        <dbReference type="ARBA" id="ARBA00023110"/>
    </source>
</evidence>
<keyword evidence="11" id="KW-0963">Cytoplasm</keyword>
<evidence type="ECO:0000256" key="3">
    <source>
        <dbReference type="ARBA" id="ARBA00013194"/>
    </source>
</evidence>
<dbReference type="InterPro" id="IPR008881">
    <property type="entry name" value="Trigger_fac_ribosome-bd_bac"/>
</dbReference>
<comment type="subcellular location">
    <subcellularLocation>
        <location evidence="11">Cytoplasm</location>
    </subcellularLocation>
    <text evidence="11">About half TF is bound to the ribosome near the polypeptide exit tunnel while the other half is free in the cytoplasm.</text>
</comment>
<dbReference type="GO" id="GO:0015031">
    <property type="term" value="P:protein transport"/>
    <property type="evidence" value="ECO:0007669"/>
    <property type="project" value="UniProtKB-UniRule"/>
</dbReference>
<proteinExistence type="inferred from homology"/>
<dbReference type="PIRSF" id="PIRSF003095">
    <property type="entry name" value="Trigger_factor"/>
    <property type="match status" value="1"/>
</dbReference>
<comment type="catalytic activity">
    <reaction evidence="1 11">
        <text>[protein]-peptidylproline (omega=180) = [protein]-peptidylproline (omega=0)</text>
        <dbReference type="Rhea" id="RHEA:16237"/>
        <dbReference type="Rhea" id="RHEA-COMP:10747"/>
        <dbReference type="Rhea" id="RHEA-COMP:10748"/>
        <dbReference type="ChEBI" id="CHEBI:83833"/>
        <dbReference type="ChEBI" id="CHEBI:83834"/>
        <dbReference type="EC" id="5.2.1.8"/>
    </reaction>
</comment>
<dbReference type="Pfam" id="PF05698">
    <property type="entry name" value="Trigger_C"/>
    <property type="match status" value="1"/>
</dbReference>
<name>A0A0P9D4L0_9CHLR</name>
<dbReference type="SUPFAM" id="SSF102735">
    <property type="entry name" value="Trigger factor ribosome-binding domain"/>
    <property type="match status" value="1"/>
</dbReference>
<dbReference type="GO" id="GO:0043022">
    <property type="term" value="F:ribosome binding"/>
    <property type="evidence" value="ECO:0007669"/>
    <property type="project" value="TreeGrafter"/>
</dbReference>
<evidence type="ECO:0000313" key="17">
    <source>
        <dbReference type="Proteomes" id="UP000050509"/>
    </source>
</evidence>
<dbReference type="GO" id="GO:0044183">
    <property type="term" value="F:protein folding chaperone"/>
    <property type="evidence" value="ECO:0007669"/>
    <property type="project" value="TreeGrafter"/>
</dbReference>
<organism evidence="16 17">
    <name type="scientific">Kouleothrix aurantiaca</name>
    <dbReference type="NCBI Taxonomy" id="186479"/>
    <lineage>
        <taxon>Bacteria</taxon>
        <taxon>Bacillati</taxon>
        <taxon>Chloroflexota</taxon>
        <taxon>Chloroflexia</taxon>
        <taxon>Chloroflexales</taxon>
        <taxon>Roseiflexineae</taxon>
        <taxon>Roseiflexaceae</taxon>
        <taxon>Kouleothrix</taxon>
    </lineage>
</organism>
<dbReference type="PANTHER" id="PTHR30560:SF3">
    <property type="entry name" value="TRIGGER FACTOR-LIKE PROTEIN TIG, CHLOROPLASTIC"/>
    <property type="match status" value="1"/>
</dbReference>
<dbReference type="InterPro" id="IPR008880">
    <property type="entry name" value="Trigger_fac_C"/>
</dbReference>
<evidence type="ECO:0000259" key="13">
    <source>
        <dbReference type="Pfam" id="PF00254"/>
    </source>
</evidence>
<evidence type="ECO:0000256" key="10">
    <source>
        <dbReference type="ARBA" id="ARBA00029986"/>
    </source>
</evidence>
<evidence type="ECO:0000259" key="15">
    <source>
        <dbReference type="Pfam" id="PF05698"/>
    </source>
</evidence>
<evidence type="ECO:0000256" key="1">
    <source>
        <dbReference type="ARBA" id="ARBA00000971"/>
    </source>
</evidence>
<feature type="compositionally biased region" description="Low complexity" evidence="12">
    <location>
        <begin position="433"/>
        <end position="451"/>
    </location>
</feature>
<gene>
    <name evidence="11" type="primary">tig</name>
    <name evidence="16" type="ORF">SE17_28910</name>
</gene>
<dbReference type="Gene3D" id="3.30.70.1050">
    <property type="entry name" value="Trigger factor ribosome-binding domain"/>
    <property type="match status" value="1"/>
</dbReference>
<evidence type="ECO:0000256" key="7">
    <source>
        <dbReference type="ARBA" id="ARBA00023186"/>
    </source>
</evidence>
<dbReference type="EMBL" id="LJCR01001579">
    <property type="protein sequence ID" value="KPV50103.1"/>
    <property type="molecule type" value="Genomic_DNA"/>
</dbReference>
<evidence type="ECO:0000256" key="2">
    <source>
        <dbReference type="ARBA" id="ARBA00005464"/>
    </source>
</evidence>
<keyword evidence="6 11" id="KW-0697">Rotamase</keyword>
<evidence type="ECO:0000313" key="16">
    <source>
        <dbReference type="EMBL" id="KPV50103.1"/>
    </source>
</evidence>
<dbReference type="Proteomes" id="UP000050509">
    <property type="component" value="Unassembled WGS sequence"/>
</dbReference>
<comment type="function">
    <text evidence="11">Involved in protein export. Acts as a chaperone by maintaining the newly synthesized protein in an open conformation. Functions as a peptidyl-prolyl cis-trans isomerase.</text>
</comment>
<dbReference type="NCBIfam" id="TIGR00115">
    <property type="entry name" value="tig"/>
    <property type="match status" value="1"/>
</dbReference>
<dbReference type="PATRIC" id="fig|186479.3.peg.2281"/>
<dbReference type="Pfam" id="PF05697">
    <property type="entry name" value="Trigger_N"/>
    <property type="match status" value="1"/>
</dbReference>
<comment type="caution">
    <text evidence="16">The sequence shown here is derived from an EMBL/GenBank/DDBJ whole genome shotgun (WGS) entry which is preliminary data.</text>
</comment>
<dbReference type="SUPFAM" id="SSF109998">
    <property type="entry name" value="Triger factor/SurA peptide-binding domain-like"/>
    <property type="match status" value="1"/>
</dbReference>
<dbReference type="AlphaFoldDB" id="A0A0P9D4L0"/>
<dbReference type="InterPro" id="IPR036611">
    <property type="entry name" value="Trigger_fac_ribosome-bd_sf"/>
</dbReference>
<evidence type="ECO:0000256" key="5">
    <source>
        <dbReference type="ARBA" id="ARBA00022618"/>
    </source>
</evidence>
<dbReference type="InterPro" id="IPR046357">
    <property type="entry name" value="PPIase_dom_sf"/>
</dbReference>
<dbReference type="InterPro" id="IPR005215">
    <property type="entry name" value="Trig_fac"/>
</dbReference>